<dbReference type="STRING" id="338966.Ppro_0212"/>
<dbReference type="OrthoDB" id="7472639at2"/>
<accession>A1AKH8</accession>
<dbReference type="HOGENOM" id="CLU_1193437_0_0_7"/>
<evidence type="ECO:0000313" key="2">
    <source>
        <dbReference type="Proteomes" id="UP000006732"/>
    </source>
</evidence>
<sequence>MADYYSQAVFQPSIPKHLITDEDRRFIEAFSITFETDGEDNFYLYADEWCCNGYLDPEEPGGEEIELTEEDLLNRFQEIIRRSNGELPWISKESAYTCSKMRPDGYGGGAIFITADDIQYCFTGQWLEQRISEVETGDIGPGTDDPPPARPVVGVIIEGGLVQSVVSTAPEQLPVLDLVILDYDVEGADADELLHVSQGDGASAQAVGRIEQITQSDIDLSTVFGQMLQRGW</sequence>
<dbReference type="AlphaFoldDB" id="A1AKH8"/>
<dbReference type="EMBL" id="CP000482">
    <property type="protein sequence ID" value="ABK97848.1"/>
    <property type="molecule type" value="Genomic_DNA"/>
</dbReference>
<dbReference type="KEGG" id="ppd:Ppro_0212"/>
<gene>
    <name evidence="1" type="ordered locus">Ppro_0212</name>
</gene>
<organism evidence="1 2">
    <name type="scientific">Pelobacter propionicus (strain DSM 2379 / NBRC 103807 / OttBd1)</name>
    <dbReference type="NCBI Taxonomy" id="338966"/>
    <lineage>
        <taxon>Bacteria</taxon>
        <taxon>Pseudomonadati</taxon>
        <taxon>Thermodesulfobacteriota</taxon>
        <taxon>Desulfuromonadia</taxon>
        <taxon>Desulfuromonadales</taxon>
        <taxon>Desulfuromonadaceae</taxon>
        <taxon>Pelobacter</taxon>
    </lineage>
</organism>
<dbReference type="RefSeq" id="WP_011734162.1">
    <property type="nucleotide sequence ID" value="NC_008609.1"/>
</dbReference>
<dbReference type="Proteomes" id="UP000006732">
    <property type="component" value="Chromosome"/>
</dbReference>
<reference evidence="1 2" key="1">
    <citation type="submission" date="2006-10" db="EMBL/GenBank/DDBJ databases">
        <title>Complete sequence of chromosome of Pelobacter propionicus DSM 2379.</title>
        <authorList>
            <consortium name="US DOE Joint Genome Institute"/>
            <person name="Copeland A."/>
            <person name="Lucas S."/>
            <person name="Lapidus A."/>
            <person name="Barry K."/>
            <person name="Detter J.C."/>
            <person name="Glavina del Rio T."/>
            <person name="Hammon N."/>
            <person name="Israni S."/>
            <person name="Dalin E."/>
            <person name="Tice H."/>
            <person name="Pitluck S."/>
            <person name="Saunders E."/>
            <person name="Brettin T."/>
            <person name="Bruce D."/>
            <person name="Han C."/>
            <person name="Tapia R."/>
            <person name="Schmutz J."/>
            <person name="Larimer F."/>
            <person name="Land M."/>
            <person name="Hauser L."/>
            <person name="Kyrpides N."/>
            <person name="Kim E."/>
            <person name="Lovley D."/>
            <person name="Richardson P."/>
        </authorList>
    </citation>
    <scope>NUCLEOTIDE SEQUENCE [LARGE SCALE GENOMIC DNA]</scope>
    <source>
        <strain evidence="2">DSM 2379 / NBRC 103807 / OttBd1</strain>
    </source>
</reference>
<name>A1AKH8_PELPD</name>
<protein>
    <submittedName>
        <fullName evidence="1">Uncharacterized protein</fullName>
    </submittedName>
</protein>
<proteinExistence type="predicted"/>
<evidence type="ECO:0000313" key="1">
    <source>
        <dbReference type="EMBL" id="ABK97848.1"/>
    </source>
</evidence>
<keyword evidence="2" id="KW-1185">Reference proteome</keyword>